<accession>A0AAD5TWG1</accession>
<proteinExistence type="predicted"/>
<dbReference type="EMBL" id="JADGJW010001559">
    <property type="protein sequence ID" value="KAJ3202520.1"/>
    <property type="molecule type" value="Genomic_DNA"/>
</dbReference>
<comment type="caution">
    <text evidence="2">The sequence shown here is derived from an EMBL/GenBank/DDBJ whole genome shotgun (WGS) entry which is preliminary data.</text>
</comment>
<feature type="region of interest" description="Disordered" evidence="1">
    <location>
        <begin position="20"/>
        <end position="67"/>
    </location>
</feature>
<evidence type="ECO:0000313" key="2">
    <source>
        <dbReference type="EMBL" id="KAJ3202520.1"/>
    </source>
</evidence>
<reference evidence="2" key="1">
    <citation type="submission" date="2020-05" db="EMBL/GenBank/DDBJ databases">
        <title>Phylogenomic resolution of chytrid fungi.</title>
        <authorList>
            <person name="Stajich J.E."/>
            <person name="Amses K."/>
            <person name="Simmons R."/>
            <person name="Seto K."/>
            <person name="Myers J."/>
            <person name="Bonds A."/>
            <person name="Quandt C.A."/>
            <person name="Barry K."/>
            <person name="Liu P."/>
            <person name="Grigoriev I."/>
            <person name="Longcore J.E."/>
            <person name="James T.Y."/>
        </authorList>
    </citation>
    <scope>NUCLEOTIDE SEQUENCE</scope>
    <source>
        <strain evidence="2">JEL0476</strain>
    </source>
</reference>
<feature type="region of interest" description="Disordered" evidence="1">
    <location>
        <begin position="400"/>
        <end position="423"/>
    </location>
</feature>
<feature type="compositionally biased region" description="Polar residues" evidence="1">
    <location>
        <begin position="26"/>
        <end position="38"/>
    </location>
</feature>
<evidence type="ECO:0000313" key="3">
    <source>
        <dbReference type="Proteomes" id="UP001211065"/>
    </source>
</evidence>
<gene>
    <name evidence="2" type="ORF">HK099_001815</name>
</gene>
<evidence type="ECO:0000256" key="1">
    <source>
        <dbReference type="SAM" id="MobiDB-lite"/>
    </source>
</evidence>
<feature type="compositionally biased region" description="Polar residues" evidence="1">
    <location>
        <begin position="412"/>
        <end position="423"/>
    </location>
</feature>
<dbReference type="AlphaFoldDB" id="A0AAD5TWG1"/>
<protein>
    <submittedName>
        <fullName evidence="2">Uncharacterized protein</fullName>
    </submittedName>
</protein>
<dbReference type="Proteomes" id="UP001211065">
    <property type="component" value="Unassembled WGS sequence"/>
</dbReference>
<name>A0AAD5TWG1_9FUNG</name>
<keyword evidence="3" id="KW-1185">Reference proteome</keyword>
<organism evidence="2 3">
    <name type="scientific">Clydaea vesicula</name>
    <dbReference type="NCBI Taxonomy" id="447962"/>
    <lineage>
        <taxon>Eukaryota</taxon>
        <taxon>Fungi</taxon>
        <taxon>Fungi incertae sedis</taxon>
        <taxon>Chytridiomycota</taxon>
        <taxon>Chytridiomycota incertae sedis</taxon>
        <taxon>Chytridiomycetes</taxon>
        <taxon>Lobulomycetales</taxon>
        <taxon>Lobulomycetaceae</taxon>
        <taxon>Clydaea</taxon>
    </lineage>
</organism>
<sequence>MVSEPTLLSSTVHLTSIIPVSENSKKNPSTRSDKTNSNYKRKSFNETFHFGSKKNNQTSLPPVPHLDKDTIEQYSKSSHARSFSENEILNHSSGSEISSLTFFSHYPSLRKKSASENFHNFHNPFKEEVNLPPVPLAVKSVSSNSSSQNTLVDNEMYNMDKSCFSSPSSSSSSSIAEVGNLHFFSPLSNFNAESEEKVFNFENLKLNSPIFEKILPGKNKTKKRNILFKEKFDSNFIDFKIDFGSENLNLDFNFTLSDLKLNSGIQSDLKSNSGIQSDLKLNSGIQSKEDSVRNPIEINKNLVDCQVSESEIKKAKEITSTNQNVPEIKLDKTSDRSAIEDFILDYSEPYPCLVSPIRSPNTPDSPKYENMMECSLNGVNINQQSPSRTPTRQIEIQNASHSPPIFLPTPPSSRQRTNSSKSRNGVFGFLKRRSFIFSSSSIFHNNNKNENFENWDLDKEEVFEKRIGKMMNFEEMIRNEETTKVNNYNYHKFFLFFTLG</sequence>